<reference evidence="3" key="1">
    <citation type="submission" date="2011-11" db="EMBL/GenBank/DDBJ databases">
        <title>Complete sequence of Desulfosporosinus orientis DSM 765.</title>
        <authorList>
            <person name="Lucas S."/>
            <person name="Han J."/>
            <person name="Lapidus A."/>
            <person name="Cheng J.-F."/>
            <person name="Goodwin L."/>
            <person name="Pitluck S."/>
            <person name="Peters L."/>
            <person name="Ovchinnikova G."/>
            <person name="Teshima H."/>
            <person name="Detter J.C."/>
            <person name="Han C."/>
            <person name="Tapia R."/>
            <person name="Land M."/>
            <person name="Hauser L."/>
            <person name="Kyrpides N."/>
            <person name="Ivanova N."/>
            <person name="Pagani I."/>
            <person name="Pester M."/>
            <person name="Spring S."/>
            <person name="Ollivier B."/>
            <person name="Rattei T."/>
            <person name="Klenk H.-P."/>
            <person name="Wagner M."/>
            <person name="Loy A."/>
            <person name="Woyke T."/>
        </authorList>
    </citation>
    <scope>NUCLEOTIDE SEQUENCE [LARGE SCALE GENOMIC DNA]</scope>
    <source>
        <strain evidence="3">ATCC 19365 / DSM 765 / NCIMB 8382 / VKM B-1628</strain>
    </source>
</reference>
<accession>G7W4X7</accession>
<sequence>MNTRKLAMTSVMAALMCLAGMLLHWFPGLIPFSVLPVLVFMAGIILGAEYGAMAIFSSHIFI</sequence>
<evidence type="ECO:0000313" key="2">
    <source>
        <dbReference type="EMBL" id="AET65849.1"/>
    </source>
</evidence>
<keyword evidence="1" id="KW-0472">Membrane</keyword>
<dbReference type="Proteomes" id="UP000006346">
    <property type="component" value="Chromosome"/>
</dbReference>
<name>G7W4X7_DESOD</name>
<dbReference type="Gene3D" id="1.10.1760.20">
    <property type="match status" value="1"/>
</dbReference>
<evidence type="ECO:0000313" key="3">
    <source>
        <dbReference type="Proteomes" id="UP000006346"/>
    </source>
</evidence>
<proteinExistence type="predicted"/>
<dbReference type="RefSeq" id="WP_014182678.1">
    <property type="nucleotide sequence ID" value="NC_016584.1"/>
</dbReference>
<organism evidence="2 3">
    <name type="scientific">Desulfosporosinus orientis (strain ATCC 19365 / DSM 765 / NCIMB 8382 / VKM B-1628 / Singapore I)</name>
    <name type="common">Desulfotomaculum orientis</name>
    <dbReference type="NCBI Taxonomy" id="768706"/>
    <lineage>
        <taxon>Bacteria</taxon>
        <taxon>Bacillati</taxon>
        <taxon>Bacillota</taxon>
        <taxon>Clostridia</taxon>
        <taxon>Eubacteriales</taxon>
        <taxon>Desulfitobacteriaceae</taxon>
        <taxon>Desulfosporosinus</taxon>
    </lineage>
</organism>
<evidence type="ECO:0000256" key="1">
    <source>
        <dbReference type="SAM" id="Phobius"/>
    </source>
</evidence>
<keyword evidence="1" id="KW-1133">Transmembrane helix</keyword>
<reference evidence="2 3" key="2">
    <citation type="journal article" date="2012" name="J. Bacteriol.">
        <title>Complete genome sequences of Desulfosporosinus orientis DSM765T, Desulfosporosinus youngiae DSM17734T, Desulfosporosinus meridiei DSM13257T, and Desulfosporosinus acidiphilus DSM22704T.</title>
        <authorList>
            <person name="Pester M."/>
            <person name="Brambilla E."/>
            <person name="Alazard D."/>
            <person name="Rattei T."/>
            <person name="Weinmaier T."/>
            <person name="Han J."/>
            <person name="Lucas S."/>
            <person name="Lapidus A."/>
            <person name="Cheng J.F."/>
            <person name="Goodwin L."/>
            <person name="Pitluck S."/>
            <person name="Peters L."/>
            <person name="Ovchinnikova G."/>
            <person name="Teshima H."/>
            <person name="Detter J.C."/>
            <person name="Han C.S."/>
            <person name="Tapia R."/>
            <person name="Land M.L."/>
            <person name="Hauser L."/>
            <person name="Kyrpides N.C."/>
            <person name="Ivanova N.N."/>
            <person name="Pagani I."/>
            <person name="Huntmann M."/>
            <person name="Wei C.L."/>
            <person name="Davenport K.W."/>
            <person name="Daligault H."/>
            <person name="Chain P.S."/>
            <person name="Chen A."/>
            <person name="Mavromatis K."/>
            <person name="Markowitz V."/>
            <person name="Szeto E."/>
            <person name="Mikhailova N."/>
            <person name="Pati A."/>
            <person name="Wagner M."/>
            <person name="Woyke T."/>
            <person name="Ollivier B."/>
            <person name="Klenk H.P."/>
            <person name="Spring S."/>
            <person name="Loy A."/>
        </authorList>
    </citation>
    <scope>NUCLEOTIDE SEQUENCE [LARGE SCALE GENOMIC DNA]</scope>
    <source>
        <strain evidence="3">ATCC 19365 / DSM 765 / NCIMB 8382 / VKM B-1628</strain>
    </source>
</reference>
<dbReference type="STRING" id="768706.Desor_0091"/>
<dbReference type="PATRIC" id="fig|768706.3.peg.86"/>
<feature type="transmembrane region" description="Helical" evidence="1">
    <location>
        <begin position="7"/>
        <end position="26"/>
    </location>
</feature>
<dbReference type="KEGG" id="dor:Desor_0091"/>
<dbReference type="AlphaFoldDB" id="G7W4X7"/>
<dbReference type="HOGENOM" id="CLU_2896773_0_0_9"/>
<dbReference type="EMBL" id="CP003108">
    <property type="protein sequence ID" value="AET65849.1"/>
    <property type="molecule type" value="Genomic_DNA"/>
</dbReference>
<keyword evidence="1" id="KW-0812">Transmembrane</keyword>
<keyword evidence="3" id="KW-1185">Reference proteome</keyword>
<protein>
    <submittedName>
        <fullName evidence="2">Uncharacterized protein</fullName>
    </submittedName>
</protein>
<feature type="transmembrane region" description="Helical" evidence="1">
    <location>
        <begin position="32"/>
        <end position="56"/>
    </location>
</feature>
<gene>
    <name evidence="2" type="ordered locus">Desor_0091</name>
</gene>